<dbReference type="Pfam" id="PF02811">
    <property type="entry name" value="PHP"/>
    <property type="match status" value="1"/>
</dbReference>
<dbReference type="SMART" id="SM00481">
    <property type="entry name" value="POLIIIAc"/>
    <property type="match status" value="1"/>
</dbReference>
<dbReference type="KEGG" id="hprf:HLPR_20840"/>
<dbReference type="InterPro" id="IPR050243">
    <property type="entry name" value="PHP_phosphatase"/>
</dbReference>
<evidence type="ECO:0000313" key="3">
    <source>
        <dbReference type="Proteomes" id="UP001321786"/>
    </source>
</evidence>
<proteinExistence type="predicted"/>
<dbReference type="PANTHER" id="PTHR36928:SF1">
    <property type="entry name" value="PHOSPHATASE YCDX-RELATED"/>
    <property type="match status" value="1"/>
</dbReference>
<sequence>MFVFADYHTHTTYSHGKGSIEDNVKVAIEKGLREIAISDHGPGHMGFGIKRKKYKEMRNVIDQLNVKYNNINILLGLEANVLDIEGNIDIDEEMMEYNDILLVGYHFGSKPTKLYRDLLMHFHNYRSSKSDYSYKKVKEINTISLVNAINKYSIDLITHPGAKGPIDLFEVSTNAKNNNTALEINSSHGHLTVDEIKLSMNVKGLEYIISSDAHIPTDVGNFSKAIERAELSSLDISRIRNAE</sequence>
<dbReference type="RefSeq" id="WP_338535370.1">
    <property type="nucleotide sequence ID" value="NZ_AP028654.1"/>
</dbReference>
<dbReference type="PANTHER" id="PTHR36928">
    <property type="entry name" value="PHOSPHATASE YCDX-RELATED"/>
    <property type="match status" value="1"/>
</dbReference>
<dbReference type="InterPro" id="IPR004013">
    <property type="entry name" value="PHP_dom"/>
</dbReference>
<feature type="domain" description="Polymerase/histidinol phosphatase N-terminal" evidence="1">
    <location>
        <begin position="5"/>
        <end position="83"/>
    </location>
</feature>
<dbReference type="GO" id="GO:0005829">
    <property type="term" value="C:cytosol"/>
    <property type="evidence" value="ECO:0007669"/>
    <property type="project" value="TreeGrafter"/>
</dbReference>
<gene>
    <name evidence="2" type="ORF">HLPR_20840</name>
</gene>
<reference evidence="2 3" key="1">
    <citation type="submission" date="2023-08" db="EMBL/GenBank/DDBJ databases">
        <title>Helicovermis profunda gen. nov., sp. nov., a novel mesophilic, fermentative bacterium within the Bacillota from a deep-sea hydrothermal vent chimney.</title>
        <authorList>
            <person name="Miyazaki U."/>
            <person name="Mizutani D."/>
            <person name="Hashimoto Y."/>
            <person name="Tame A."/>
            <person name="Sawayama S."/>
            <person name="Miyazaki J."/>
            <person name="Takai K."/>
            <person name="Nakagawa S."/>
        </authorList>
    </citation>
    <scope>NUCLEOTIDE SEQUENCE [LARGE SCALE GENOMIC DNA]</scope>
    <source>
        <strain evidence="2 3">S502</strain>
    </source>
</reference>
<dbReference type="Gene3D" id="3.20.20.140">
    <property type="entry name" value="Metal-dependent hydrolases"/>
    <property type="match status" value="1"/>
</dbReference>
<dbReference type="Proteomes" id="UP001321786">
    <property type="component" value="Chromosome"/>
</dbReference>
<keyword evidence="3" id="KW-1185">Reference proteome</keyword>
<dbReference type="GO" id="GO:0042578">
    <property type="term" value="F:phosphoric ester hydrolase activity"/>
    <property type="evidence" value="ECO:0007669"/>
    <property type="project" value="TreeGrafter"/>
</dbReference>
<dbReference type="SUPFAM" id="SSF89550">
    <property type="entry name" value="PHP domain-like"/>
    <property type="match status" value="1"/>
</dbReference>
<dbReference type="InterPro" id="IPR016195">
    <property type="entry name" value="Pol/histidinol_Pase-like"/>
</dbReference>
<protein>
    <submittedName>
        <fullName evidence="2">PHP domain-containing protein</fullName>
    </submittedName>
</protein>
<organism evidence="2 3">
    <name type="scientific">Helicovermis profundi</name>
    <dbReference type="NCBI Taxonomy" id="3065157"/>
    <lineage>
        <taxon>Bacteria</taxon>
        <taxon>Bacillati</taxon>
        <taxon>Bacillota</taxon>
        <taxon>Clostridia</taxon>
        <taxon>Helicovermis</taxon>
    </lineage>
</organism>
<evidence type="ECO:0000313" key="2">
    <source>
        <dbReference type="EMBL" id="BEP29753.1"/>
    </source>
</evidence>
<dbReference type="GO" id="GO:0008270">
    <property type="term" value="F:zinc ion binding"/>
    <property type="evidence" value="ECO:0007669"/>
    <property type="project" value="TreeGrafter"/>
</dbReference>
<name>A0AAU9E5K9_9FIRM</name>
<dbReference type="InterPro" id="IPR003141">
    <property type="entry name" value="Pol/His_phosphatase_N"/>
</dbReference>
<evidence type="ECO:0000259" key="1">
    <source>
        <dbReference type="SMART" id="SM00481"/>
    </source>
</evidence>
<accession>A0AAU9E5K9</accession>
<dbReference type="AlphaFoldDB" id="A0AAU9E5K9"/>
<dbReference type="EMBL" id="AP028654">
    <property type="protein sequence ID" value="BEP29753.1"/>
    <property type="molecule type" value="Genomic_DNA"/>
</dbReference>